<accession>A0A9N9JRP9</accession>
<keyword evidence="3" id="KW-1185">Reference proteome</keyword>
<reference evidence="2" key="1">
    <citation type="submission" date="2021-06" db="EMBL/GenBank/DDBJ databases">
        <authorList>
            <person name="Kallberg Y."/>
            <person name="Tangrot J."/>
            <person name="Rosling A."/>
        </authorList>
    </citation>
    <scope>NUCLEOTIDE SEQUENCE</scope>
    <source>
        <strain evidence="2">CL551</strain>
    </source>
</reference>
<evidence type="ECO:0000313" key="2">
    <source>
        <dbReference type="EMBL" id="CAG8794022.1"/>
    </source>
</evidence>
<feature type="region of interest" description="Disordered" evidence="1">
    <location>
        <begin position="1"/>
        <end position="96"/>
    </location>
</feature>
<gene>
    <name evidence="2" type="ORF">AMORRO_LOCUS18393</name>
</gene>
<feature type="compositionally biased region" description="Basic and acidic residues" evidence="1">
    <location>
        <begin position="9"/>
        <end position="42"/>
    </location>
</feature>
<dbReference type="Proteomes" id="UP000789342">
    <property type="component" value="Unassembled WGS sequence"/>
</dbReference>
<feature type="non-terminal residue" evidence="2">
    <location>
        <position position="1"/>
    </location>
</feature>
<feature type="non-terminal residue" evidence="2">
    <location>
        <position position="126"/>
    </location>
</feature>
<name>A0A9N9JRP9_9GLOM</name>
<evidence type="ECO:0000256" key="1">
    <source>
        <dbReference type="SAM" id="MobiDB-lite"/>
    </source>
</evidence>
<dbReference type="EMBL" id="CAJVPV010064562">
    <property type="protein sequence ID" value="CAG8794022.1"/>
    <property type="molecule type" value="Genomic_DNA"/>
</dbReference>
<feature type="compositionally biased region" description="Low complexity" evidence="1">
    <location>
        <begin position="64"/>
        <end position="73"/>
    </location>
</feature>
<evidence type="ECO:0000313" key="3">
    <source>
        <dbReference type="Proteomes" id="UP000789342"/>
    </source>
</evidence>
<organism evidence="2 3">
    <name type="scientific">Acaulospora morrowiae</name>
    <dbReference type="NCBI Taxonomy" id="94023"/>
    <lineage>
        <taxon>Eukaryota</taxon>
        <taxon>Fungi</taxon>
        <taxon>Fungi incertae sedis</taxon>
        <taxon>Mucoromycota</taxon>
        <taxon>Glomeromycotina</taxon>
        <taxon>Glomeromycetes</taxon>
        <taxon>Diversisporales</taxon>
        <taxon>Acaulosporaceae</taxon>
        <taxon>Acaulospora</taxon>
    </lineage>
</organism>
<dbReference type="AlphaFoldDB" id="A0A9N9JRP9"/>
<comment type="caution">
    <text evidence="2">The sequence shown here is derived from an EMBL/GenBank/DDBJ whole genome shotgun (WGS) entry which is preliminary data.</text>
</comment>
<sequence>HCKKKKMWKKNEKKVTQKSSTRDFEDLKKSDVSNELQTDTKETSLNNNEAVIGEPHGTKRTNETTESSESISTKKIRQYEKEQGESSCAVATDTVDKSYEHPRTNLLDNLLLATQIENNNNDAQRN</sequence>
<protein>
    <submittedName>
        <fullName evidence="2">12474_t:CDS:1</fullName>
    </submittedName>
</protein>
<proteinExistence type="predicted"/>